<feature type="transmembrane region" description="Helical" evidence="1">
    <location>
        <begin position="158"/>
        <end position="181"/>
    </location>
</feature>
<gene>
    <name evidence="2" type="ORF">NC998_26195</name>
</gene>
<evidence type="ECO:0000313" key="3">
    <source>
        <dbReference type="Proteomes" id="UP001464891"/>
    </source>
</evidence>
<evidence type="ECO:0000256" key="1">
    <source>
        <dbReference type="SAM" id="Phobius"/>
    </source>
</evidence>
<accession>A0ABV0JFM3</accession>
<sequence length="182" mass="19900">MESNSSDNYKTINVDQGTKANATLIYDYTDSLLKTQRESLNRLDTKMSAFFAFAGALLKFALNLPSGADLLNSPPLVLNTCLVLQVVVCISAAISASVSAIGLTAKLGGEVPSPKILMSNKLYKLDEETLRCKIINSWIRTEKEYLELSAKKRDLLNWSIKILCASTGAFALDIVIASSYMH</sequence>
<dbReference type="RefSeq" id="WP_348252647.1">
    <property type="nucleotide sequence ID" value="NZ_JAMPKM010000035.1"/>
</dbReference>
<feature type="transmembrane region" description="Helical" evidence="1">
    <location>
        <begin position="43"/>
        <end position="62"/>
    </location>
</feature>
<evidence type="ECO:0000313" key="2">
    <source>
        <dbReference type="EMBL" id="MEP0820585.1"/>
    </source>
</evidence>
<reference evidence="2 3" key="1">
    <citation type="submission" date="2022-04" db="EMBL/GenBank/DDBJ databases">
        <title>Positive selection, recombination, and allopatry shape intraspecific diversity of widespread and dominant cyanobacteria.</title>
        <authorList>
            <person name="Wei J."/>
            <person name="Shu W."/>
            <person name="Hu C."/>
        </authorList>
    </citation>
    <scope>NUCLEOTIDE SEQUENCE [LARGE SCALE GENOMIC DNA]</scope>
    <source>
        <strain evidence="2 3">GB2-A4</strain>
    </source>
</reference>
<name>A0ABV0JFM3_9CYAN</name>
<comment type="caution">
    <text evidence="2">The sequence shown here is derived from an EMBL/GenBank/DDBJ whole genome shotgun (WGS) entry which is preliminary data.</text>
</comment>
<evidence type="ECO:0008006" key="4">
    <source>
        <dbReference type="Google" id="ProtNLM"/>
    </source>
</evidence>
<keyword evidence="1" id="KW-1133">Transmembrane helix</keyword>
<protein>
    <recommendedName>
        <fullName evidence="4">SMODS and SLOG-associating 2TM effector domain-containing protein</fullName>
    </recommendedName>
</protein>
<organism evidence="2 3">
    <name type="scientific">Trichocoleus desertorum GB2-A4</name>
    <dbReference type="NCBI Taxonomy" id="2933944"/>
    <lineage>
        <taxon>Bacteria</taxon>
        <taxon>Bacillati</taxon>
        <taxon>Cyanobacteriota</taxon>
        <taxon>Cyanophyceae</taxon>
        <taxon>Leptolyngbyales</taxon>
        <taxon>Trichocoleusaceae</taxon>
        <taxon>Trichocoleus</taxon>
    </lineage>
</organism>
<keyword evidence="1" id="KW-0812">Transmembrane</keyword>
<dbReference type="Proteomes" id="UP001464891">
    <property type="component" value="Unassembled WGS sequence"/>
</dbReference>
<keyword evidence="3" id="KW-1185">Reference proteome</keyword>
<feature type="transmembrane region" description="Helical" evidence="1">
    <location>
        <begin position="82"/>
        <end position="105"/>
    </location>
</feature>
<keyword evidence="1" id="KW-0472">Membrane</keyword>
<proteinExistence type="predicted"/>
<dbReference type="EMBL" id="JAMPKM010000035">
    <property type="protein sequence ID" value="MEP0820585.1"/>
    <property type="molecule type" value="Genomic_DNA"/>
</dbReference>